<evidence type="ECO:0000313" key="3">
    <source>
        <dbReference type="EMBL" id="AKQ03697.1"/>
    </source>
</evidence>
<dbReference type="EMBL" id="KT007020">
    <property type="protein sequence ID" value="AKQ03697.1"/>
    <property type="molecule type" value="Genomic_DNA"/>
</dbReference>
<proteinExistence type="predicted"/>
<dbReference type="CDD" id="cd07891">
    <property type="entry name" value="CYTH-like_CthTTM-like_1"/>
    <property type="match status" value="1"/>
</dbReference>
<dbReference type="PANTHER" id="PTHR40114:SF1">
    <property type="entry name" value="SLR0698 PROTEIN"/>
    <property type="match status" value="1"/>
</dbReference>
<evidence type="ECO:0000256" key="1">
    <source>
        <dbReference type="PIRSR" id="PIRSR016487-1"/>
    </source>
</evidence>
<reference evidence="3" key="1">
    <citation type="journal article" date="2015" name="ISME J.">
        <title>Aquifer environment selects for microbial species cohorts in sediment and groundwater.</title>
        <authorList>
            <person name="Hug L.A."/>
            <person name="Thomas B.C."/>
            <person name="Brown C.T."/>
            <person name="Frischkorn K.R."/>
            <person name="Williams K.H."/>
            <person name="Tringe S.G."/>
            <person name="Banfield J.F."/>
        </authorList>
    </citation>
    <scope>NUCLEOTIDE SEQUENCE</scope>
</reference>
<accession>A0A0H4TB63</accession>
<dbReference type="PIRSF" id="PIRSF016487">
    <property type="entry name" value="CYTH_UCP016487"/>
    <property type="match status" value="1"/>
</dbReference>
<dbReference type="PANTHER" id="PTHR40114">
    <property type="entry name" value="SLR0698 PROTEIN"/>
    <property type="match status" value="1"/>
</dbReference>
<dbReference type="InterPro" id="IPR023577">
    <property type="entry name" value="CYTH_domain"/>
</dbReference>
<feature type="domain" description="CYTH" evidence="2">
    <location>
        <begin position="12"/>
        <end position="158"/>
    </location>
</feature>
<dbReference type="InterPro" id="IPR033469">
    <property type="entry name" value="CYTH-like_dom_sf"/>
</dbReference>
<dbReference type="InterPro" id="IPR012042">
    <property type="entry name" value="NeuTTM/CthTTM-like"/>
</dbReference>
<protein>
    <submittedName>
        <fullName evidence="3">Adenylate cyclase</fullName>
    </submittedName>
</protein>
<dbReference type="SMART" id="SM01118">
    <property type="entry name" value="CYTH"/>
    <property type="match status" value="1"/>
</dbReference>
<dbReference type="AlphaFoldDB" id="A0A0H4TB63"/>
<dbReference type="PROSITE" id="PS51707">
    <property type="entry name" value="CYTH"/>
    <property type="match status" value="1"/>
</dbReference>
<dbReference type="Gene3D" id="2.40.320.10">
    <property type="entry name" value="Hypothetical Protein Pfu-838710-001"/>
    <property type="match status" value="1"/>
</dbReference>
<sequence>MSSKLKNRNSKRLEIERKFLVKNNGWQKGVNGIIYQQGYLSTDSSRTVRVRLEGKLGKLTIKGKKTGIAGDEFEYDIPVNDAKYLLDHLCKKPTIKKTRYRVPFENLIWEVDVFKGENKGLVIAEVELKYADQKFKTPSWIGIEVTQDRRFRNANLIANPFSKWKDKLTR</sequence>
<dbReference type="SUPFAM" id="SSF55154">
    <property type="entry name" value="CYTH-like phosphatases"/>
    <property type="match status" value="1"/>
</dbReference>
<name>A0A0H4TB63_9BACT</name>
<feature type="active site" description="Proton acceptor" evidence="1">
    <location>
        <position position="39"/>
    </location>
</feature>
<dbReference type="Pfam" id="PF01928">
    <property type="entry name" value="CYTH"/>
    <property type="match status" value="1"/>
</dbReference>
<organism evidence="3">
    <name type="scientific">uncultured Ignavibacteria bacterium Rifle_16ft_4_minimus_38491</name>
    <dbReference type="NCBI Taxonomy" id="1665105"/>
    <lineage>
        <taxon>Bacteria</taxon>
        <taxon>Pseudomonadati</taxon>
        <taxon>Ignavibacteriota</taxon>
        <taxon>Ignavibacteria</taxon>
        <taxon>environmental samples</taxon>
    </lineage>
</organism>
<evidence type="ECO:0000259" key="2">
    <source>
        <dbReference type="PROSITE" id="PS51707"/>
    </source>
</evidence>